<protein>
    <submittedName>
        <fullName evidence="2">Uncharacterized protein</fullName>
    </submittedName>
</protein>
<evidence type="ECO:0000256" key="1">
    <source>
        <dbReference type="SAM" id="Coils"/>
    </source>
</evidence>
<sequence length="199" mass="21858">MTALASIVPAADGRYVVAAHESETAWHIYVAWESADLRRRRTCWWHAPAIWDASLAAAIQRAWDQPHLHVQLLDYDTPDEDTEAQESMAESCMLTIHTAQGPHVVTLLPCSAHDAARASVPLLAELSLLLNATADAARTRQATMEQALQAAQAALDAERAKYRELLAAHRVTRASYSSYSLAHPGRIQRHTDVGGFEGD</sequence>
<organism evidence="2 3">
    <name type="scientific">Malassezia sympodialis (strain ATCC 42132)</name>
    <name type="common">Atopic eczema-associated yeast</name>
    <dbReference type="NCBI Taxonomy" id="1230383"/>
    <lineage>
        <taxon>Eukaryota</taxon>
        <taxon>Fungi</taxon>
        <taxon>Dikarya</taxon>
        <taxon>Basidiomycota</taxon>
        <taxon>Ustilaginomycotina</taxon>
        <taxon>Malasseziomycetes</taxon>
        <taxon>Malasseziales</taxon>
        <taxon>Malasseziaceae</taxon>
        <taxon>Malassezia</taxon>
    </lineage>
</organism>
<name>A0A1M8A3F2_MALS4</name>
<dbReference type="AlphaFoldDB" id="A0A1M8A3F2"/>
<dbReference type="OrthoDB" id="3348525at2759"/>
<proteinExistence type="predicted"/>
<evidence type="ECO:0000313" key="2">
    <source>
        <dbReference type="EMBL" id="SHO76714.1"/>
    </source>
</evidence>
<keyword evidence="3" id="KW-1185">Reference proteome</keyword>
<evidence type="ECO:0000313" key="3">
    <source>
        <dbReference type="Proteomes" id="UP000186303"/>
    </source>
</evidence>
<reference evidence="3" key="1">
    <citation type="journal article" date="2017" name="Nucleic Acids Res.">
        <title>Proteogenomics produces comprehensive and highly accurate protein-coding gene annotation in a complete genome assembly of Malassezia sympodialis.</title>
        <authorList>
            <person name="Zhu Y."/>
            <person name="Engstroem P.G."/>
            <person name="Tellgren-Roth C."/>
            <person name="Baudo C.D."/>
            <person name="Kennell J.C."/>
            <person name="Sun S."/>
            <person name="Billmyre R.B."/>
            <person name="Schroeder M.S."/>
            <person name="Andersson A."/>
            <person name="Holm T."/>
            <person name="Sigurgeirsson B."/>
            <person name="Wu G."/>
            <person name="Sankaranarayanan S.R."/>
            <person name="Siddharthan R."/>
            <person name="Sanyal K."/>
            <person name="Lundeberg J."/>
            <person name="Nystedt B."/>
            <person name="Boekhout T."/>
            <person name="Dawson T.L. Jr."/>
            <person name="Heitman J."/>
            <person name="Scheynius A."/>
            <person name="Lehtioe J."/>
        </authorList>
    </citation>
    <scope>NUCLEOTIDE SEQUENCE [LARGE SCALE GENOMIC DNA]</scope>
    <source>
        <strain evidence="3">ATCC 42132</strain>
    </source>
</reference>
<accession>A0A1M8A3F2</accession>
<gene>
    <name evidence="2" type="ORF">MSYG_1052</name>
</gene>
<dbReference type="EMBL" id="LT671822">
    <property type="protein sequence ID" value="SHO76714.1"/>
    <property type="molecule type" value="Genomic_DNA"/>
</dbReference>
<dbReference type="VEuPathDB" id="FungiDB:MSYG_1052"/>
<dbReference type="Proteomes" id="UP000186303">
    <property type="component" value="Chromosome 2"/>
</dbReference>
<feature type="coiled-coil region" evidence="1">
    <location>
        <begin position="141"/>
        <end position="168"/>
    </location>
</feature>
<keyword evidence="1" id="KW-0175">Coiled coil</keyword>